<reference evidence="1 2" key="1">
    <citation type="submission" date="2018-02" db="EMBL/GenBank/DDBJ databases">
        <title>Draft genome of wild Prunus yedoensis var. nudiflora.</title>
        <authorList>
            <person name="Baek S."/>
            <person name="Kim J.-H."/>
            <person name="Choi K."/>
            <person name="Kim G.-B."/>
            <person name="Cho A."/>
            <person name="Jang H."/>
            <person name="Shin C.-H."/>
            <person name="Yu H.-J."/>
            <person name="Mun J.-H."/>
        </authorList>
    </citation>
    <scope>NUCLEOTIDE SEQUENCE [LARGE SCALE GENOMIC DNA]</scope>
    <source>
        <strain evidence="2">cv. Jeju island</strain>
        <tissue evidence="1">Leaf</tissue>
    </source>
</reference>
<evidence type="ECO:0000313" key="2">
    <source>
        <dbReference type="Proteomes" id="UP000250321"/>
    </source>
</evidence>
<proteinExistence type="predicted"/>
<organism evidence="1 2">
    <name type="scientific">Prunus yedoensis var. nudiflora</name>
    <dbReference type="NCBI Taxonomy" id="2094558"/>
    <lineage>
        <taxon>Eukaryota</taxon>
        <taxon>Viridiplantae</taxon>
        <taxon>Streptophyta</taxon>
        <taxon>Embryophyta</taxon>
        <taxon>Tracheophyta</taxon>
        <taxon>Spermatophyta</taxon>
        <taxon>Magnoliopsida</taxon>
        <taxon>eudicotyledons</taxon>
        <taxon>Gunneridae</taxon>
        <taxon>Pentapetalae</taxon>
        <taxon>rosids</taxon>
        <taxon>fabids</taxon>
        <taxon>Rosales</taxon>
        <taxon>Rosaceae</taxon>
        <taxon>Amygdaloideae</taxon>
        <taxon>Amygdaleae</taxon>
        <taxon>Prunus</taxon>
    </lineage>
</organism>
<keyword evidence="2" id="KW-1185">Reference proteome</keyword>
<protein>
    <submittedName>
        <fullName evidence="1">Uncharacterized protein</fullName>
    </submittedName>
</protein>
<gene>
    <name evidence="1" type="ORF">Pyn_18661</name>
</gene>
<comment type="caution">
    <text evidence="1">The sequence shown here is derived from an EMBL/GenBank/DDBJ whole genome shotgun (WGS) entry which is preliminary data.</text>
</comment>
<sequence length="130" mass="14898">MKYLGLSANVKRRSIFISQHRPAVPGVKPDRNAATRPGIESVKRFEAVLVENVSDLQLVLVPTPEARPERVDRAFASPIQVDLTFWNLRSRAFRIRIRVPGLPVGFRVRFLDFADSILCFGDEERRPREE</sequence>
<accession>A0A314XQS8</accession>
<name>A0A314XQS8_PRUYE</name>
<dbReference type="AlphaFoldDB" id="A0A314XQS8"/>
<dbReference type="EMBL" id="PJQY01002405">
    <property type="protein sequence ID" value="PQP93980.1"/>
    <property type="molecule type" value="Genomic_DNA"/>
</dbReference>
<dbReference type="Proteomes" id="UP000250321">
    <property type="component" value="Unassembled WGS sequence"/>
</dbReference>
<evidence type="ECO:0000313" key="1">
    <source>
        <dbReference type="EMBL" id="PQP93980.1"/>
    </source>
</evidence>